<dbReference type="GeneID" id="30963798"/>
<feature type="domain" description="Glycoside hydrolase family 5 C-terminal" evidence="5">
    <location>
        <begin position="644"/>
        <end position="740"/>
    </location>
</feature>
<dbReference type="InterPro" id="IPR001547">
    <property type="entry name" value="Glyco_hydro_5"/>
</dbReference>
<dbReference type="InterPro" id="IPR041036">
    <property type="entry name" value="GH5_C"/>
</dbReference>
<dbReference type="InterPro" id="IPR052066">
    <property type="entry name" value="Glycosphingolipid_Hydrolases"/>
</dbReference>
<dbReference type="GO" id="GO:0005829">
    <property type="term" value="C:cytosol"/>
    <property type="evidence" value="ECO:0007669"/>
    <property type="project" value="EnsemblFungi"/>
</dbReference>
<proteinExistence type="inferred from homology"/>
<evidence type="ECO:0000313" key="6">
    <source>
        <dbReference type="EMBL" id="ODV64391.1"/>
    </source>
</evidence>
<dbReference type="InterPro" id="IPR017853">
    <property type="entry name" value="GH"/>
</dbReference>
<keyword evidence="3" id="KW-0326">Glycosidase</keyword>
<dbReference type="Pfam" id="PF18564">
    <property type="entry name" value="Glyco_hydro_5_C"/>
    <property type="match status" value="1"/>
</dbReference>
<sequence length="774" mass="88450">MPSLINGPLAVDDNGSFLDSFNRKLTLKGINLDASAKLPFSPFIPTDYPIGDNNSHPSHDKIFYDADHVSFVGRPFPISEAHSHISRIKSWGFNTIRYIITWEAIEHLGPDIYDEDFVDYTIEILKIIHNIGGMYVFIDPHQDVWSRFTGGSGAPLWTIYAAGFDPKSFQKTDAAILHNYYNNDDPGNFPKMIWSTNYQRLVASTIFTLFFAGKIFAPNCIIDNQNIQDYLQSHFINAVHYFINKIHSTQPDLFNHTIFAVESLNEPSSGLIGNQNINVFPKSQPLRLGTSPTVLQTFQLGMGIPQTVDTYEISVFGPKKTGSTYIDPKGTIAWLNTDQYDIKYGFKRHPSWKLGSCIWAQHNVWDPINNTLLIPDYFGKNPITGEKIDKFVFTNTFFLDFFLDFYNKISSINNRLFIIMQSPVLQIPPNLLNLDSDSPYYPLKLSKKLIFSPHYYDGMSLMFKTWNRRYNVDTLGIMRGRYLNPIFGIVFGENNIRKCFRSQFIEIKNESFDNLGVHVPIIMSETGMPFDMDNKQVYKSKNGSFDSQTDALDALGFALEGSNMSHTFWAYSSINSHKWGDRWNCEDFSFWSKDDQYHSKTLNSIELIHSNNDKSNKDNFFISSASKSSTTSPDGVRAINSIIRPYALAINGKIQTAEFSYKNKEYTLTVQSDIDCTQNSNNNAKPSLIYLPEWHFEINSEESLVVEFSGTDCNSNDYAIDHDLQVLKWYHGLGKQTIKIKNLQNSSNYDEFSNYGSSSVFNYSCNVPEYCRIT</sequence>
<dbReference type="GO" id="GO:0050295">
    <property type="term" value="F:steryl-beta-glucosidase activity"/>
    <property type="evidence" value="ECO:0007669"/>
    <property type="project" value="EnsemblFungi"/>
</dbReference>
<dbReference type="PANTHER" id="PTHR31308:SF5">
    <property type="entry name" value="ERGOSTERYL-BETA-GLUCOSIDASE"/>
    <property type="match status" value="1"/>
</dbReference>
<protein>
    <submittedName>
        <fullName evidence="6">Glycoside hydrolase family 5 protein</fullName>
    </submittedName>
</protein>
<evidence type="ECO:0000313" key="7">
    <source>
        <dbReference type="Proteomes" id="UP000095038"/>
    </source>
</evidence>
<dbReference type="Gene3D" id="3.20.20.80">
    <property type="entry name" value="Glycosidases"/>
    <property type="match status" value="2"/>
</dbReference>
<dbReference type="EMBL" id="KV454475">
    <property type="protein sequence ID" value="ODV64391.1"/>
    <property type="molecule type" value="Genomic_DNA"/>
</dbReference>
<dbReference type="PANTHER" id="PTHR31308">
    <property type="match status" value="1"/>
</dbReference>
<name>A0A1D2VS11_9ASCO</name>
<keyword evidence="7" id="KW-1185">Reference proteome</keyword>
<dbReference type="Proteomes" id="UP000095038">
    <property type="component" value="Unassembled WGS sequence"/>
</dbReference>
<feature type="domain" description="Glycoside hydrolase family 5" evidence="4">
    <location>
        <begin position="80"/>
        <end position="155"/>
    </location>
</feature>
<comment type="similarity">
    <text evidence="1">Belongs to the glycosyl hydrolase 5 (cellulase A) family.</text>
</comment>
<dbReference type="Gene3D" id="2.60.40.1180">
    <property type="entry name" value="Golgi alpha-mannosidase II"/>
    <property type="match status" value="1"/>
</dbReference>
<dbReference type="FunFam" id="3.20.20.80:FF:000174">
    <property type="entry name" value="YIR007W-like protein"/>
    <property type="match status" value="1"/>
</dbReference>
<evidence type="ECO:0000256" key="3">
    <source>
        <dbReference type="ARBA" id="ARBA00023295"/>
    </source>
</evidence>
<dbReference type="Pfam" id="PF00150">
    <property type="entry name" value="Cellulase"/>
    <property type="match status" value="1"/>
</dbReference>
<accession>A0A1D2VS11</accession>
<dbReference type="STRING" id="1344418.A0A1D2VS11"/>
<dbReference type="OrthoDB" id="9971853at2759"/>
<keyword evidence="2 6" id="KW-0378">Hydrolase</keyword>
<evidence type="ECO:0000259" key="5">
    <source>
        <dbReference type="Pfam" id="PF18564"/>
    </source>
</evidence>
<dbReference type="RefSeq" id="XP_020050698.1">
    <property type="nucleotide sequence ID" value="XM_020190162.1"/>
</dbReference>
<dbReference type="GO" id="GO:0000272">
    <property type="term" value="P:polysaccharide catabolic process"/>
    <property type="evidence" value="ECO:0007669"/>
    <property type="project" value="InterPro"/>
</dbReference>
<dbReference type="InterPro" id="IPR013780">
    <property type="entry name" value="Glyco_hydro_b"/>
</dbReference>
<evidence type="ECO:0000256" key="1">
    <source>
        <dbReference type="ARBA" id="ARBA00005641"/>
    </source>
</evidence>
<organism evidence="6 7">
    <name type="scientific">Ascoidea rubescens DSM 1968</name>
    <dbReference type="NCBI Taxonomy" id="1344418"/>
    <lineage>
        <taxon>Eukaryota</taxon>
        <taxon>Fungi</taxon>
        <taxon>Dikarya</taxon>
        <taxon>Ascomycota</taxon>
        <taxon>Saccharomycotina</taxon>
        <taxon>Saccharomycetes</taxon>
        <taxon>Ascoideaceae</taxon>
        <taxon>Ascoidea</taxon>
    </lineage>
</organism>
<reference evidence="7" key="1">
    <citation type="submission" date="2016-05" db="EMBL/GenBank/DDBJ databases">
        <title>Comparative genomics of biotechnologically important yeasts.</title>
        <authorList>
            <consortium name="DOE Joint Genome Institute"/>
            <person name="Riley R."/>
            <person name="Haridas S."/>
            <person name="Wolfe K.H."/>
            <person name="Lopes M.R."/>
            <person name="Hittinger C.T."/>
            <person name="Goker M."/>
            <person name="Salamov A."/>
            <person name="Wisecaver J."/>
            <person name="Long T.M."/>
            <person name="Aerts A.L."/>
            <person name="Barry K."/>
            <person name="Choi C."/>
            <person name="Clum A."/>
            <person name="Coughlan A.Y."/>
            <person name="Deshpande S."/>
            <person name="Douglass A.P."/>
            <person name="Hanson S.J."/>
            <person name="Klenk H.-P."/>
            <person name="Labutti K."/>
            <person name="Lapidus A."/>
            <person name="Lindquist E."/>
            <person name="Lipzen A."/>
            <person name="Meier-Kolthoff J.P."/>
            <person name="Ohm R.A."/>
            <person name="Otillar R.P."/>
            <person name="Pangilinan J."/>
            <person name="Peng Y."/>
            <person name="Rokas A."/>
            <person name="Rosa C.A."/>
            <person name="Scheuner C."/>
            <person name="Sibirny A.A."/>
            <person name="Slot J.C."/>
            <person name="Stielow J.B."/>
            <person name="Sun H."/>
            <person name="Kurtzman C.P."/>
            <person name="Blackwell M."/>
            <person name="Grigoriev I.V."/>
            <person name="Jeffries T.W."/>
        </authorList>
    </citation>
    <scope>NUCLEOTIDE SEQUENCE [LARGE SCALE GENOMIC DNA]</scope>
    <source>
        <strain evidence="7">DSM 1968</strain>
    </source>
</reference>
<dbReference type="FunCoup" id="A0A1D2VS11">
    <property type="interactions" value="21"/>
</dbReference>
<dbReference type="AlphaFoldDB" id="A0A1D2VS11"/>
<dbReference type="GO" id="GO:1904462">
    <property type="term" value="P:ergosteryl 3-beta-D-glucoside catabolic process"/>
    <property type="evidence" value="ECO:0007669"/>
    <property type="project" value="EnsemblFungi"/>
</dbReference>
<dbReference type="SUPFAM" id="SSF51445">
    <property type="entry name" value="(Trans)glycosidases"/>
    <property type="match status" value="1"/>
</dbReference>
<evidence type="ECO:0000259" key="4">
    <source>
        <dbReference type="Pfam" id="PF00150"/>
    </source>
</evidence>
<evidence type="ECO:0000256" key="2">
    <source>
        <dbReference type="ARBA" id="ARBA00022801"/>
    </source>
</evidence>
<gene>
    <name evidence="6" type="ORF">ASCRUDRAFT_30106</name>
</gene>
<dbReference type="InParanoid" id="A0A1D2VS11"/>